<dbReference type="InterPro" id="IPR027073">
    <property type="entry name" value="5_3_exoribonuclease"/>
</dbReference>
<gene>
    <name evidence="3" type="ORF">BCR32DRAFT_201419</name>
</gene>
<dbReference type="Proteomes" id="UP000193944">
    <property type="component" value="Unassembled WGS sequence"/>
</dbReference>
<dbReference type="OrthoDB" id="372487at2759"/>
<dbReference type="STRING" id="1754192.A0A1Y1XEL7"/>
<dbReference type="GO" id="GO:0003723">
    <property type="term" value="F:RNA binding"/>
    <property type="evidence" value="ECO:0007669"/>
    <property type="project" value="TreeGrafter"/>
</dbReference>
<evidence type="ECO:0000313" key="3">
    <source>
        <dbReference type="EMBL" id="ORX83886.1"/>
    </source>
</evidence>
<dbReference type="GO" id="GO:0004534">
    <property type="term" value="F:5'-3' RNA exonuclease activity"/>
    <property type="evidence" value="ECO:0007669"/>
    <property type="project" value="UniProtKB-ARBA"/>
</dbReference>
<sequence length="200" mass="24029">LDYLFFDMNGLISDKLHELQKDKSIDSFNEERIVDIIFDKININLHILNPKKVLGIFFDGVPPFAKSSLQRHRRFREFYKYKDKCNFKFNHISIGTEFMKKISDIIQKKIQEKKDNDSTWRNIKVIFSGPEVPDEGEYKIFEYIRSNKILPSNDFSYEKRCIYTTDSDFYLLSLALHQRNILIYNEINNNFSKKKEFLFH</sequence>
<name>A0A1Y1XEL7_9FUNG</name>
<dbReference type="GO" id="GO:0005634">
    <property type="term" value="C:nucleus"/>
    <property type="evidence" value="ECO:0007669"/>
    <property type="project" value="TreeGrafter"/>
</dbReference>
<dbReference type="Gene3D" id="3.40.50.12390">
    <property type="match status" value="2"/>
</dbReference>
<dbReference type="PANTHER" id="PTHR12341:SF7">
    <property type="entry name" value="5'-3' EXORIBONUCLEASE 1"/>
    <property type="match status" value="1"/>
</dbReference>
<evidence type="ECO:0000256" key="1">
    <source>
        <dbReference type="ARBA" id="ARBA00038299"/>
    </source>
</evidence>
<accession>A0A1Y1XEL7</accession>
<dbReference type="InterPro" id="IPR004859">
    <property type="entry name" value="Xrn1_N"/>
</dbReference>
<dbReference type="Pfam" id="PF03159">
    <property type="entry name" value="XRN_N"/>
    <property type="match status" value="1"/>
</dbReference>
<feature type="domain" description="Xrn1 N-terminal" evidence="2">
    <location>
        <begin position="2"/>
        <end position="186"/>
    </location>
</feature>
<feature type="non-terminal residue" evidence="3">
    <location>
        <position position="1"/>
    </location>
</feature>
<dbReference type="GO" id="GO:0000956">
    <property type="term" value="P:nuclear-transcribed mRNA catabolic process"/>
    <property type="evidence" value="ECO:0007669"/>
    <property type="project" value="TreeGrafter"/>
</dbReference>
<dbReference type="SMR" id="A0A1Y1XEL7"/>
<dbReference type="AlphaFoldDB" id="A0A1Y1XEL7"/>
<dbReference type="EMBL" id="MCFG01000063">
    <property type="protein sequence ID" value="ORX83886.1"/>
    <property type="molecule type" value="Genomic_DNA"/>
</dbReference>
<reference evidence="3 4" key="2">
    <citation type="submission" date="2016-08" db="EMBL/GenBank/DDBJ databases">
        <title>Pervasive Adenine N6-methylation of Active Genes in Fungi.</title>
        <authorList>
            <consortium name="DOE Joint Genome Institute"/>
            <person name="Mondo S.J."/>
            <person name="Dannebaum R.O."/>
            <person name="Kuo R.C."/>
            <person name="Labutti K."/>
            <person name="Haridas S."/>
            <person name="Kuo A."/>
            <person name="Salamov A."/>
            <person name="Ahrendt S.R."/>
            <person name="Lipzen A."/>
            <person name="Sullivan W."/>
            <person name="Andreopoulos W.B."/>
            <person name="Clum A."/>
            <person name="Lindquist E."/>
            <person name="Daum C."/>
            <person name="Ramamoorthy G.K."/>
            <person name="Gryganskyi A."/>
            <person name="Culley D."/>
            <person name="Magnuson J.K."/>
            <person name="James T.Y."/>
            <person name="O'Malley M.A."/>
            <person name="Stajich J.E."/>
            <person name="Spatafora J.W."/>
            <person name="Visel A."/>
            <person name="Grigoriev I.V."/>
        </authorList>
    </citation>
    <scope>NUCLEOTIDE SEQUENCE [LARGE SCALE GENOMIC DNA]</scope>
    <source>
        <strain evidence="3 4">S4</strain>
    </source>
</reference>
<organism evidence="3 4">
    <name type="scientific">Anaeromyces robustus</name>
    <dbReference type="NCBI Taxonomy" id="1754192"/>
    <lineage>
        <taxon>Eukaryota</taxon>
        <taxon>Fungi</taxon>
        <taxon>Fungi incertae sedis</taxon>
        <taxon>Chytridiomycota</taxon>
        <taxon>Chytridiomycota incertae sedis</taxon>
        <taxon>Neocallimastigomycetes</taxon>
        <taxon>Neocallimastigales</taxon>
        <taxon>Neocallimastigaceae</taxon>
        <taxon>Anaeromyces</taxon>
    </lineage>
</organism>
<comment type="caution">
    <text evidence="3">The sequence shown here is derived from an EMBL/GenBank/DDBJ whole genome shotgun (WGS) entry which is preliminary data.</text>
</comment>
<dbReference type="PANTHER" id="PTHR12341">
    <property type="entry name" value="5'-&gt;3' EXORIBONUCLEASE"/>
    <property type="match status" value="1"/>
</dbReference>
<evidence type="ECO:0000259" key="2">
    <source>
        <dbReference type="Pfam" id="PF03159"/>
    </source>
</evidence>
<reference evidence="3 4" key="1">
    <citation type="submission" date="2016-08" db="EMBL/GenBank/DDBJ databases">
        <title>A Parts List for Fungal Cellulosomes Revealed by Comparative Genomics.</title>
        <authorList>
            <consortium name="DOE Joint Genome Institute"/>
            <person name="Haitjema C.H."/>
            <person name="Gilmore S.P."/>
            <person name="Henske J.K."/>
            <person name="Solomon K.V."/>
            <person name="De Groot R."/>
            <person name="Kuo A."/>
            <person name="Mondo S.J."/>
            <person name="Salamov A.A."/>
            <person name="Labutti K."/>
            <person name="Zhao Z."/>
            <person name="Chiniquy J."/>
            <person name="Barry K."/>
            <person name="Brewer H.M."/>
            <person name="Purvine S.O."/>
            <person name="Wright A.T."/>
            <person name="Boxma B."/>
            <person name="Van Alen T."/>
            <person name="Hackstein J.H."/>
            <person name="Baker S.E."/>
            <person name="Grigoriev I.V."/>
            <person name="O'Malley M.A."/>
        </authorList>
    </citation>
    <scope>NUCLEOTIDE SEQUENCE [LARGE SCALE GENOMIC DNA]</scope>
    <source>
        <strain evidence="3 4">S4</strain>
    </source>
</reference>
<evidence type="ECO:0000313" key="4">
    <source>
        <dbReference type="Proteomes" id="UP000193944"/>
    </source>
</evidence>
<comment type="similarity">
    <text evidence="1">Belongs to the 5'-3' exonuclease family.</text>
</comment>
<keyword evidence="4" id="KW-1185">Reference proteome</keyword>
<protein>
    <recommendedName>
        <fullName evidence="2">Xrn1 N-terminal domain-containing protein</fullName>
    </recommendedName>
</protein>
<proteinExistence type="inferred from homology"/>